<dbReference type="GO" id="GO:0005737">
    <property type="term" value="C:cytoplasm"/>
    <property type="evidence" value="ECO:0007669"/>
    <property type="project" value="UniProtKB-SubCell"/>
</dbReference>
<dbReference type="PANTHER" id="PTHR12896:SF1">
    <property type="entry name" value="ELONGATOR COMPLEX PROTEIN 4"/>
    <property type="match status" value="1"/>
</dbReference>
<protein>
    <recommendedName>
        <fullName evidence="5">Elongator complex protein 4</fullName>
    </recommendedName>
</protein>
<evidence type="ECO:0000256" key="3">
    <source>
        <dbReference type="ARBA" id="ARBA00005043"/>
    </source>
</evidence>
<dbReference type="VEuPathDB" id="MicrosporidiaDB:NEDG_00867"/>
<comment type="subcellular location">
    <subcellularLocation>
        <location evidence="2">Cytoplasm</location>
    </subcellularLocation>
    <subcellularLocation>
        <location evidence="1">Nucleus</location>
    </subcellularLocation>
</comment>
<comment type="similarity">
    <text evidence="4">Belongs to the ELP4 family.</text>
</comment>
<dbReference type="PANTHER" id="PTHR12896">
    <property type="entry name" value="PAX6 NEIGHBOR PROTEIN PAXNEB"/>
    <property type="match status" value="1"/>
</dbReference>
<comment type="caution">
    <text evidence="9">The sequence shown here is derived from an EMBL/GenBank/DDBJ whole genome shotgun (WGS) entry which is preliminary data.</text>
</comment>
<dbReference type="Gene3D" id="3.40.50.300">
    <property type="entry name" value="P-loop containing nucleotide triphosphate hydrolases"/>
    <property type="match status" value="1"/>
</dbReference>
<organism evidence="9 10">
    <name type="scientific">Nematocida displodere</name>
    <dbReference type="NCBI Taxonomy" id="1805483"/>
    <lineage>
        <taxon>Eukaryota</taxon>
        <taxon>Fungi</taxon>
        <taxon>Fungi incertae sedis</taxon>
        <taxon>Microsporidia</taxon>
        <taxon>Nematocida</taxon>
    </lineage>
</organism>
<evidence type="ECO:0000256" key="8">
    <source>
        <dbReference type="ARBA" id="ARBA00023242"/>
    </source>
</evidence>
<dbReference type="GO" id="GO:0033588">
    <property type="term" value="C:elongator holoenzyme complex"/>
    <property type="evidence" value="ECO:0007669"/>
    <property type="project" value="InterPro"/>
</dbReference>
<comment type="pathway">
    <text evidence="3">tRNA modification; 5-methoxycarbonylmethyl-2-thiouridine-tRNA biosynthesis.</text>
</comment>
<gene>
    <name evidence="9" type="ORF">NEDG_00867</name>
</gene>
<keyword evidence="7" id="KW-0819">tRNA processing</keyword>
<proteinExistence type="inferred from homology"/>
<dbReference type="InterPro" id="IPR027417">
    <property type="entry name" value="P-loop_NTPase"/>
</dbReference>
<dbReference type="Proteomes" id="UP000185944">
    <property type="component" value="Unassembled WGS sequence"/>
</dbReference>
<keyword evidence="6" id="KW-0963">Cytoplasm</keyword>
<dbReference type="GO" id="GO:0002098">
    <property type="term" value="P:tRNA wobble uridine modification"/>
    <property type="evidence" value="ECO:0007669"/>
    <property type="project" value="InterPro"/>
</dbReference>
<reference evidence="9 10" key="1">
    <citation type="submission" date="2016-02" db="EMBL/GenBank/DDBJ databases">
        <title>Discovery of a natural microsporidian pathogen with a broad tissue tropism in Caenorhabditis elegans.</title>
        <authorList>
            <person name="Luallen R.J."/>
            <person name="Reinke A.W."/>
            <person name="Tong L."/>
            <person name="Botts M.R."/>
            <person name="Felix M.-A."/>
            <person name="Troemel E.R."/>
        </authorList>
    </citation>
    <scope>NUCLEOTIDE SEQUENCE [LARGE SCALE GENOMIC DNA]</scope>
    <source>
        <strain evidence="9 10">JUm2807</strain>
    </source>
</reference>
<dbReference type="GeneID" id="93647217"/>
<accession>A0A177ECQ5</accession>
<evidence type="ECO:0000256" key="7">
    <source>
        <dbReference type="ARBA" id="ARBA00022694"/>
    </source>
</evidence>
<evidence type="ECO:0000256" key="2">
    <source>
        <dbReference type="ARBA" id="ARBA00004496"/>
    </source>
</evidence>
<evidence type="ECO:0000256" key="1">
    <source>
        <dbReference type="ARBA" id="ARBA00004123"/>
    </source>
</evidence>
<evidence type="ECO:0000313" key="10">
    <source>
        <dbReference type="Proteomes" id="UP000185944"/>
    </source>
</evidence>
<sequence>MFKRLVPESTNRNRSTGTEEIDLLLDGGVPKGNIVLLVQGEEVKYHLGLHRVFLSQGLEDRERVVHVSKDHPFLSPPEVLLPALPGATTSEHEKIAWRYKSMSTTKNTTEIESTRVSRSRRFDLKKKHRNAGSVIEVGADDLSQILADIAEALADGPARVSICSLFSPLWTATSEERSSFLFKLRGIIRTSDAICMVSIPVFLLEQFSYGYFDYVLALESNRVPSVSYDGILETLKAPGSTGRYGVTCRSTGVQIEKIVIPPS</sequence>
<dbReference type="RefSeq" id="XP_067544382.1">
    <property type="nucleotide sequence ID" value="XM_067688285.1"/>
</dbReference>
<name>A0A177ECQ5_9MICR</name>
<evidence type="ECO:0000256" key="4">
    <source>
        <dbReference type="ARBA" id="ARBA00007573"/>
    </source>
</evidence>
<keyword evidence="10" id="KW-1185">Reference proteome</keyword>
<evidence type="ECO:0000256" key="5">
    <source>
        <dbReference type="ARBA" id="ARBA00020265"/>
    </source>
</evidence>
<dbReference type="AlphaFoldDB" id="A0A177ECQ5"/>
<dbReference type="UniPathway" id="UPA00988"/>
<dbReference type="Pfam" id="PF05625">
    <property type="entry name" value="PAXNEB"/>
    <property type="match status" value="1"/>
</dbReference>
<dbReference type="OrthoDB" id="289162at2759"/>
<keyword evidence="8" id="KW-0539">Nucleus</keyword>
<dbReference type="InterPro" id="IPR008728">
    <property type="entry name" value="Elongator_complex_protein_4"/>
</dbReference>
<evidence type="ECO:0000256" key="6">
    <source>
        <dbReference type="ARBA" id="ARBA00022490"/>
    </source>
</evidence>
<evidence type="ECO:0000313" key="9">
    <source>
        <dbReference type="EMBL" id="OAG29734.1"/>
    </source>
</evidence>
<dbReference type="GO" id="GO:0008023">
    <property type="term" value="C:transcription elongation factor complex"/>
    <property type="evidence" value="ECO:0007669"/>
    <property type="project" value="TreeGrafter"/>
</dbReference>
<dbReference type="EMBL" id="LTDL01000040">
    <property type="protein sequence ID" value="OAG29734.1"/>
    <property type="molecule type" value="Genomic_DNA"/>
</dbReference>
<dbReference type="STRING" id="1805483.A0A177ECQ5"/>